<keyword evidence="5 13" id="KW-0812">Transmembrane</keyword>
<keyword evidence="10 13" id="KW-0472">Membrane</keyword>
<keyword evidence="6 13" id="KW-0375">Hydrogen ion transport</keyword>
<evidence type="ECO:0000256" key="8">
    <source>
        <dbReference type="ARBA" id="ARBA00023065"/>
    </source>
</evidence>
<dbReference type="PANTHER" id="PTHR10031">
    <property type="entry name" value="ATP SYNTHASE LIPID-BINDING PROTEIN, MITOCHONDRIAL"/>
    <property type="match status" value="1"/>
</dbReference>
<evidence type="ECO:0000256" key="1">
    <source>
        <dbReference type="ARBA" id="ARBA00004141"/>
    </source>
</evidence>
<dbReference type="InterPro" id="IPR020537">
    <property type="entry name" value="ATP_synth_F0_csu_DDCD_BS"/>
</dbReference>
<comment type="similarity">
    <text evidence="2 13">Belongs to the ATPase C chain family.</text>
</comment>
<accession>A0A0C2MMQ4</accession>
<keyword evidence="8 13" id="KW-0406">Ion transport</keyword>
<keyword evidence="9 13" id="KW-0446">Lipid-binding</keyword>
<evidence type="ECO:0000259" key="14">
    <source>
        <dbReference type="Pfam" id="PF00137"/>
    </source>
</evidence>
<feature type="transmembrane region" description="Helical" evidence="13">
    <location>
        <begin position="61"/>
        <end position="82"/>
    </location>
</feature>
<comment type="subcellular location">
    <subcellularLocation>
        <location evidence="1">Membrane</location>
        <topology evidence="1">Multi-pass membrane protein</topology>
    </subcellularLocation>
</comment>
<dbReference type="Pfam" id="PF00137">
    <property type="entry name" value="ATP-synt_C"/>
    <property type="match status" value="1"/>
</dbReference>
<keyword evidence="16" id="KW-1185">Reference proteome</keyword>
<dbReference type="EMBL" id="JWZT01004836">
    <property type="protein sequence ID" value="KII62931.1"/>
    <property type="molecule type" value="Genomic_DNA"/>
</dbReference>
<dbReference type="InterPro" id="IPR002379">
    <property type="entry name" value="ATPase_proteolipid_c-like_dom"/>
</dbReference>
<dbReference type="PROSITE" id="PS00605">
    <property type="entry name" value="ATPASE_C"/>
    <property type="match status" value="1"/>
</dbReference>
<proteinExistence type="inferred from homology"/>
<dbReference type="GO" id="GO:0015078">
    <property type="term" value="F:proton transmembrane transporter activity"/>
    <property type="evidence" value="ECO:0007669"/>
    <property type="project" value="InterPro"/>
</dbReference>
<evidence type="ECO:0000256" key="7">
    <source>
        <dbReference type="ARBA" id="ARBA00022989"/>
    </source>
</evidence>
<name>A0A0C2MMQ4_THEKT</name>
<dbReference type="SUPFAM" id="SSF81333">
    <property type="entry name" value="F1F0 ATP synthase subunit C"/>
    <property type="match status" value="1"/>
</dbReference>
<dbReference type="PRINTS" id="PR00124">
    <property type="entry name" value="ATPASEC"/>
</dbReference>
<evidence type="ECO:0000256" key="13">
    <source>
        <dbReference type="RuleBase" id="RU004221"/>
    </source>
</evidence>
<sequence>MLARALRKTLSSSNGLVRKTNTDFKTRLGLIGNTTFCPHLKSLRELHLSTPKHDIDSAAKYVACGSCVVGAGGSAAGIGFIFGGLVQALARNPSAKGLLITYGLVGVAMTEAMAFITVGVGMTILFVL</sequence>
<dbReference type="CDD" id="cd18182">
    <property type="entry name" value="ATP-synt_Fo_c_ATP5G3"/>
    <property type="match status" value="1"/>
</dbReference>
<keyword evidence="7 13" id="KW-1133">Transmembrane helix</keyword>
<dbReference type="AlphaFoldDB" id="A0A0C2MMQ4"/>
<evidence type="ECO:0000256" key="11">
    <source>
        <dbReference type="ARBA" id="ARBA00029852"/>
    </source>
</evidence>
<dbReference type="Gene3D" id="1.20.20.10">
    <property type="entry name" value="F1F0 ATP synthase subunit C"/>
    <property type="match status" value="1"/>
</dbReference>
<evidence type="ECO:0000256" key="5">
    <source>
        <dbReference type="ARBA" id="ARBA00022692"/>
    </source>
</evidence>
<evidence type="ECO:0000313" key="16">
    <source>
        <dbReference type="Proteomes" id="UP000031668"/>
    </source>
</evidence>
<dbReference type="InterPro" id="IPR038662">
    <property type="entry name" value="ATP_synth_F0_csu_sf"/>
</dbReference>
<evidence type="ECO:0000256" key="9">
    <source>
        <dbReference type="ARBA" id="ARBA00023121"/>
    </source>
</evidence>
<evidence type="ECO:0000256" key="4">
    <source>
        <dbReference type="ARBA" id="ARBA00022547"/>
    </source>
</evidence>
<evidence type="ECO:0000256" key="6">
    <source>
        <dbReference type="ARBA" id="ARBA00022781"/>
    </source>
</evidence>
<dbReference type="PANTHER" id="PTHR10031:SF0">
    <property type="entry name" value="ATPASE PROTEIN 9"/>
    <property type="match status" value="1"/>
</dbReference>
<dbReference type="Proteomes" id="UP000031668">
    <property type="component" value="Unassembled WGS sequence"/>
</dbReference>
<organism evidence="15 16">
    <name type="scientific">Thelohanellus kitauei</name>
    <name type="common">Myxosporean</name>
    <dbReference type="NCBI Taxonomy" id="669202"/>
    <lineage>
        <taxon>Eukaryota</taxon>
        <taxon>Metazoa</taxon>
        <taxon>Cnidaria</taxon>
        <taxon>Myxozoa</taxon>
        <taxon>Myxosporea</taxon>
        <taxon>Bivalvulida</taxon>
        <taxon>Platysporina</taxon>
        <taxon>Myxobolidae</taxon>
        <taxon>Thelohanellus</taxon>
    </lineage>
</organism>
<evidence type="ECO:0000256" key="10">
    <source>
        <dbReference type="ARBA" id="ARBA00023136"/>
    </source>
</evidence>
<dbReference type="HAMAP" id="MF_01396">
    <property type="entry name" value="ATP_synth_c_bact"/>
    <property type="match status" value="1"/>
</dbReference>
<evidence type="ECO:0000256" key="2">
    <source>
        <dbReference type="ARBA" id="ARBA00006704"/>
    </source>
</evidence>
<feature type="domain" description="V-ATPase proteolipid subunit C-like" evidence="14">
    <location>
        <begin position="63"/>
        <end position="123"/>
    </location>
</feature>
<dbReference type="OMA" id="CMGFCIL"/>
<dbReference type="GO" id="GO:0008289">
    <property type="term" value="F:lipid binding"/>
    <property type="evidence" value="ECO:0007669"/>
    <property type="project" value="UniProtKB-KW"/>
</dbReference>
<dbReference type="GO" id="GO:0033177">
    <property type="term" value="C:proton-transporting two-sector ATPase complex, proton-transporting domain"/>
    <property type="evidence" value="ECO:0007669"/>
    <property type="project" value="InterPro"/>
</dbReference>
<evidence type="ECO:0000256" key="12">
    <source>
        <dbReference type="ARBA" id="ARBA00033111"/>
    </source>
</evidence>
<evidence type="ECO:0000313" key="15">
    <source>
        <dbReference type="EMBL" id="KII62931.1"/>
    </source>
</evidence>
<feature type="transmembrane region" description="Helical" evidence="13">
    <location>
        <begin position="102"/>
        <end position="127"/>
    </location>
</feature>
<dbReference type="OrthoDB" id="438052at2759"/>
<dbReference type="GO" id="GO:0045259">
    <property type="term" value="C:proton-transporting ATP synthase complex"/>
    <property type="evidence" value="ECO:0007669"/>
    <property type="project" value="UniProtKB-KW"/>
</dbReference>
<dbReference type="GO" id="GO:0015986">
    <property type="term" value="P:proton motive force-driven ATP synthesis"/>
    <property type="evidence" value="ECO:0007669"/>
    <property type="project" value="InterPro"/>
</dbReference>
<protein>
    <recommendedName>
        <fullName evidence="12">ATPase protein 9</fullName>
    </recommendedName>
    <alternativeName>
        <fullName evidence="11">ATPase subunit c</fullName>
    </alternativeName>
</protein>
<gene>
    <name evidence="15" type="ORF">RF11_12136</name>
</gene>
<keyword evidence="3 13" id="KW-0813">Transport</keyword>
<dbReference type="InterPro" id="IPR035921">
    <property type="entry name" value="F/V-ATP_Csub_sf"/>
</dbReference>
<keyword evidence="4" id="KW-0138">CF(0)</keyword>
<dbReference type="InterPro" id="IPR000454">
    <property type="entry name" value="ATP_synth_F0_csu"/>
</dbReference>
<reference evidence="15 16" key="1">
    <citation type="journal article" date="2014" name="Genome Biol. Evol.">
        <title>The genome of the myxosporean Thelohanellus kitauei shows adaptations to nutrient acquisition within its fish host.</title>
        <authorList>
            <person name="Yang Y."/>
            <person name="Xiong J."/>
            <person name="Zhou Z."/>
            <person name="Huo F."/>
            <person name="Miao W."/>
            <person name="Ran C."/>
            <person name="Liu Y."/>
            <person name="Zhang J."/>
            <person name="Feng J."/>
            <person name="Wang M."/>
            <person name="Wang M."/>
            <person name="Wang L."/>
            <person name="Yao B."/>
        </authorList>
    </citation>
    <scope>NUCLEOTIDE SEQUENCE [LARGE SCALE GENOMIC DNA]</scope>
    <source>
        <strain evidence="15">Wuqing</strain>
    </source>
</reference>
<evidence type="ECO:0000256" key="3">
    <source>
        <dbReference type="ARBA" id="ARBA00022448"/>
    </source>
</evidence>
<comment type="caution">
    <text evidence="15">The sequence shown here is derived from an EMBL/GenBank/DDBJ whole genome shotgun (WGS) entry which is preliminary data.</text>
</comment>